<dbReference type="PANTHER" id="PTHR35007">
    <property type="entry name" value="INTEGRAL MEMBRANE PROTEIN-RELATED"/>
    <property type="match status" value="1"/>
</dbReference>
<dbReference type="EMBL" id="JAAYSN010000044">
    <property type="protein sequence ID" value="NLP38494.1"/>
    <property type="molecule type" value="Genomic_DNA"/>
</dbReference>
<comment type="subcellular location">
    <subcellularLocation>
        <location evidence="1">Cell membrane</location>
        <topology evidence="1">Multi-pass membrane protein</topology>
    </subcellularLocation>
</comment>
<gene>
    <name evidence="8" type="ORF">GX356_02055</name>
</gene>
<evidence type="ECO:0000256" key="5">
    <source>
        <dbReference type="ARBA" id="ARBA00023136"/>
    </source>
</evidence>
<sequence>MVPPHHREGRPVTLLILAAVLLLPPPQLILRLRDLGPKTPRDGPRRRGDPDLLAVAADIDLYAACLQAGLTPAAAAAALVDAGADTGSRGAWRTIAALLAIGVPARRAWAEAADLPGLRDLAGPAALSGRSGAALSTAAGRIAATLRDDAAARATARAERAGVLIALPLTLCFLPAFLILGLAPVVISLGTQLLT</sequence>
<protein>
    <recommendedName>
        <fullName evidence="7">Type II secretion system protein GspF domain-containing protein</fullName>
    </recommendedName>
</protein>
<keyword evidence="5 6" id="KW-0472">Membrane</keyword>
<feature type="transmembrane region" description="Helical" evidence="6">
    <location>
        <begin position="163"/>
        <end position="187"/>
    </location>
</feature>
<keyword evidence="4 6" id="KW-1133">Transmembrane helix</keyword>
<evidence type="ECO:0000256" key="4">
    <source>
        <dbReference type="ARBA" id="ARBA00022989"/>
    </source>
</evidence>
<dbReference type="PANTHER" id="PTHR35007:SF3">
    <property type="entry name" value="POSSIBLE CONSERVED ALANINE RICH MEMBRANE PROTEIN"/>
    <property type="match status" value="1"/>
</dbReference>
<proteinExistence type="predicted"/>
<evidence type="ECO:0000256" key="3">
    <source>
        <dbReference type="ARBA" id="ARBA00022692"/>
    </source>
</evidence>
<evidence type="ECO:0000259" key="7">
    <source>
        <dbReference type="Pfam" id="PF00482"/>
    </source>
</evidence>
<organism evidence="8 9">
    <name type="scientific">Corynebacterium pollutisoli</name>
    <dbReference type="NCBI Taxonomy" id="1610489"/>
    <lineage>
        <taxon>Bacteria</taxon>
        <taxon>Bacillati</taxon>
        <taxon>Actinomycetota</taxon>
        <taxon>Actinomycetes</taxon>
        <taxon>Mycobacteriales</taxon>
        <taxon>Corynebacteriaceae</taxon>
        <taxon>Corynebacterium</taxon>
    </lineage>
</organism>
<dbReference type="OrthoDB" id="3267562at2"/>
<comment type="caution">
    <text evidence="8">The sequence shown here is derived from an EMBL/GenBank/DDBJ whole genome shotgun (WGS) entry which is preliminary data.</text>
</comment>
<reference evidence="8 9" key="1">
    <citation type="journal article" date="2020" name="Biotechnol. Biofuels">
        <title>New insights from the biogas microbiome by comprehensive genome-resolved metagenomics of nearly 1600 species originating from multiple anaerobic digesters.</title>
        <authorList>
            <person name="Campanaro S."/>
            <person name="Treu L."/>
            <person name="Rodriguez-R L.M."/>
            <person name="Kovalovszki A."/>
            <person name="Ziels R.M."/>
            <person name="Maus I."/>
            <person name="Zhu X."/>
            <person name="Kougias P.G."/>
            <person name="Basile A."/>
            <person name="Luo G."/>
            <person name="Schluter A."/>
            <person name="Konstantinidis K.T."/>
            <person name="Angelidaki I."/>
        </authorList>
    </citation>
    <scope>NUCLEOTIDE SEQUENCE [LARGE SCALE GENOMIC DNA]</scope>
    <source>
        <strain evidence="8">AS23ysBPME_344</strain>
    </source>
</reference>
<accession>A0A7X8MUD0</accession>
<dbReference type="Pfam" id="PF00482">
    <property type="entry name" value="T2SSF"/>
    <property type="match status" value="1"/>
</dbReference>
<evidence type="ECO:0000256" key="1">
    <source>
        <dbReference type="ARBA" id="ARBA00004651"/>
    </source>
</evidence>
<dbReference type="Proteomes" id="UP000568696">
    <property type="component" value="Unassembled WGS sequence"/>
</dbReference>
<keyword evidence="3 6" id="KW-0812">Transmembrane</keyword>
<evidence type="ECO:0000313" key="9">
    <source>
        <dbReference type="Proteomes" id="UP000568696"/>
    </source>
</evidence>
<feature type="domain" description="Type II secretion system protein GspF" evidence="7">
    <location>
        <begin position="60"/>
        <end position="182"/>
    </location>
</feature>
<name>A0A7X8MUD0_9CORY</name>
<evidence type="ECO:0000256" key="6">
    <source>
        <dbReference type="SAM" id="Phobius"/>
    </source>
</evidence>
<dbReference type="InterPro" id="IPR018076">
    <property type="entry name" value="T2SS_GspF_dom"/>
</dbReference>
<evidence type="ECO:0000256" key="2">
    <source>
        <dbReference type="ARBA" id="ARBA00022475"/>
    </source>
</evidence>
<evidence type="ECO:0000313" key="8">
    <source>
        <dbReference type="EMBL" id="NLP38494.1"/>
    </source>
</evidence>
<dbReference type="AlphaFoldDB" id="A0A7X8MUD0"/>
<feature type="transmembrane region" description="Helical" evidence="6">
    <location>
        <begin position="12"/>
        <end position="30"/>
    </location>
</feature>
<dbReference type="GO" id="GO:0005886">
    <property type="term" value="C:plasma membrane"/>
    <property type="evidence" value="ECO:0007669"/>
    <property type="project" value="UniProtKB-SubCell"/>
</dbReference>
<keyword evidence="2" id="KW-1003">Cell membrane</keyword>